<protein>
    <submittedName>
        <fullName evidence="1">Uncharacterized protein</fullName>
    </submittedName>
</protein>
<dbReference type="KEGG" id="ful:C4N20_15720"/>
<evidence type="ECO:0000313" key="2">
    <source>
        <dbReference type="Proteomes" id="UP000249008"/>
    </source>
</evidence>
<dbReference type="EMBL" id="LS483487">
    <property type="protein sequence ID" value="SQJ03961.1"/>
    <property type="molecule type" value="Genomic_DNA"/>
</dbReference>
<gene>
    <name evidence="1" type="ORF">NCTC12112_01724</name>
</gene>
<evidence type="ECO:0000313" key="1">
    <source>
        <dbReference type="EMBL" id="SQJ03961.1"/>
    </source>
</evidence>
<dbReference type="Proteomes" id="UP000249008">
    <property type="component" value="Chromosome 1"/>
</dbReference>
<proteinExistence type="predicted"/>
<organism evidence="1 2">
    <name type="scientific">Fusobacterium ulcerans</name>
    <dbReference type="NCBI Taxonomy" id="861"/>
    <lineage>
        <taxon>Bacteria</taxon>
        <taxon>Fusobacteriati</taxon>
        <taxon>Fusobacteriota</taxon>
        <taxon>Fusobacteriia</taxon>
        <taxon>Fusobacteriales</taxon>
        <taxon>Fusobacteriaceae</taxon>
        <taxon>Fusobacterium</taxon>
    </lineage>
</organism>
<dbReference type="GeneID" id="78456276"/>
<sequence>MVFTKEMCEKHLNIWLEADLKVAQGQSYTIGARTLTRANVSEIARNIELWAERLEQANGKSGPRFVQFIPRG</sequence>
<dbReference type="AlphaFoldDB" id="A0AAX2JB27"/>
<reference evidence="1 2" key="1">
    <citation type="submission" date="2018-06" db="EMBL/GenBank/DDBJ databases">
        <authorList>
            <consortium name="Pathogen Informatics"/>
            <person name="Doyle S."/>
        </authorList>
    </citation>
    <scope>NUCLEOTIDE SEQUENCE [LARGE SCALE GENOMIC DNA]</scope>
    <source>
        <strain evidence="1 2">NCTC12112</strain>
    </source>
</reference>
<dbReference type="Pfam" id="PF19645">
    <property type="entry name" value="DUF6148"/>
    <property type="match status" value="1"/>
</dbReference>
<name>A0AAX2JB27_9FUSO</name>
<dbReference type="RefSeq" id="WP_005980049.1">
    <property type="nucleotide sequence ID" value="NZ_CABKNW010000004.1"/>
</dbReference>
<accession>A0AAX2JB27</accession>
<dbReference type="InterPro" id="IPR046146">
    <property type="entry name" value="DUF6148"/>
</dbReference>